<evidence type="ECO:0000256" key="2">
    <source>
        <dbReference type="ARBA" id="ARBA00009425"/>
    </source>
</evidence>
<dbReference type="Pfam" id="PF04039">
    <property type="entry name" value="MnhB"/>
    <property type="match status" value="1"/>
</dbReference>
<protein>
    <submittedName>
        <fullName evidence="9">Na(+)/H(+) antiporter subunit B</fullName>
    </submittedName>
</protein>
<feature type="transmembrane region" description="Helical" evidence="7">
    <location>
        <begin position="35"/>
        <end position="55"/>
    </location>
</feature>
<evidence type="ECO:0000256" key="1">
    <source>
        <dbReference type="ARBA" id="ARBA00004651"/>
    </source>
</evidence>
<dbReference type="GO" id="GO:0005886">
    <property type="term" value="C:plasma membrane"/>
    <property type="evidence" value="ECO:0007669"/>
    <property type="project" value="UniProtKB-SubCell"/>
</dbReference>
<reference evidence="10 11" key="3">
    <citation type="journal article" date="2019" name="Int. J. Syst. Evol. Microbiol.">
        <title>Anaerobacillus isosaccharinicus sp. nov., an alkaliphilic bacterium which degrades isosaccharinic acid.</title>
        <authorList>
            <person name="Bassil N.M."/>
            <person name="Lloyd J.R."/>
        </authorList>
    </citation>
    <scope>NUCLEOTIDE SEQUENCE [LARGE SCALE GENOMIC DNA]</scope>
    <source>
        <strain evidence="10 11">NB2006</strain>
    </source>
</reference>
<comment type="similarity">
    <text evidence="2">Belongs to the CPA3 antiporters (TC 2.A.63) subunit B family.</text>
</comment>
<reference evidence="10" key="4">
    <citation type="submission" date="2020-10" db="EMBL/GenBank/DDBJ databases">
        <authorList>
            <person name="Bassil N.M."/>
            <person name="Lloyd J.R."/>
        </authorList>
    </citation>
    <scope>NUCLEOTIDE SEQUENCE</scope>
    <source>
        <strain evidence="10">NB2006</strain>
    </source>
</reference>
<reference evidence="10 11" key="2">
    <citation type="journal article" date="2017" name="Genome Announc.">
        <title>Draft Genome Sequences of Four Alkaliphilic Bacteria Belonging to the Anaerobacillus Genus.</title>
        <authorList>
            <person name="Bassil N.M."/>
            <person name="Lloyd J.R."/>
        </authorList>
    </citation>
    <scope>NUCLEOTIDE SEQUENCE [LARGE SCALE GENOMIC DNA]</scope>
    <source>
        <strain evidence="10 11">NB2006</strain>
    </source>
</reference>
<feature type="domain" description="Na+/H+ antiporter MnhB subunit-related protein" evidence="8">
    <location>
        <begin position="7"/>
        <end position="131"/>
    </location>
</feature>
<dbReference type="AlphaFoldDB" id="A0A1S2KZK8"/>
<feature type="transmembrane region" description="Helical" evidence="7">
    <location>
        <begin position="115"/>
        <end position="136"/>
    </location>
</feature>
<evidence type="ECO:0000256" key="3">
    <source>
        <dbReference type="ARBA" id="ARBA00022475"/>
    </source>
</evidence>
<gene>
    <name evidence="10" type="ORF">AWH56_003960</name>
    <name evidence="9" type="ORF">AWH56_22130</name>
</gene>
<dbReference type="OrthoDB" id="9798859at2"/>
<evidence type="ECO:0000256" key="4">
    <source>
        <dbReference type="ARBA" id="ARBA00022692"/>
    </source>
</evidence>
<proteinExistence type="inferred from homology"/>
<dbReference type="EMBL" id="LQXD01000193">
    <property type="protein sequence ID" value="OIJ05133.1"/>
    <property type="molecule type" value="Genomic_DNA"/>
</dbReference>
<accession>A0A1S2KZK8</accession>
<evidence type="ECO:0000313" key="10">
    <source>
        <dbReference type="EMBL" id="QOY36818.1"/>
    </source>
</evidence>
<name>A0A1S2KZK8_9BACI</name>
<organism evidence="9 11">
    <name type="scientific">Anaerobacillus isosaccharinicus</name>
    <dbReference type="NCBI Taxonomy" id="1532552"/>
    <lineage>
        <taxon>Bacteria</taxon>
        <taxon>Bacillati</taxon>
        <taxon>Bacillota</taxon>
        <taxon>Bacilli</taxon>
        <taxon>Bacillales</taxon>
        <taxon>Bacillaceae</taxon>
        <taxon>Anaerobacillus</taxon>
    </lineage>
</organism>
<dbReference type="EMBL" id="CP063356">
    <property type="protein sequence ID" value="QOY36818.1"/>
    <property type="molecule type" value="Genomic_DNA"/>
</dbReference>
<dbReference type="Proteomes" id="UP000180175">
    <property type="component" value="Chromosome"/>
</dbReference>
<keyword evidence="11" id="KW-1185">Reference proteome</keyword>
<dbReference type="InterPro" id="IPR050622">
    <property type="entry name" value="CPA3_antiporter_subunitB"/>
</dbReference>
<comment type="subcellular location">
    <subcellularLocation>
        <location evidence="1">Cell membrane</location>
        <topology evidence="1">Multi-pass membrane protein</topology>
    </subcellularLocation>
</comment>
<keyword evidence="4 7" id="KW-0812">Transmembrane</keyword>
<feature type="transmembrane region" description="Helical" evidence="7">
    <location>
        <begin position="70"/>
        <end position="94"/>
    </location>
</feature>
<evidence type="ECO:0000313" key="11">
    <source>
        <dbReference type="Proteomes" id="UP000180175"/>
    </source>
</evidence>
<evidence type="ECO:0000259" key="8">
    <source>
        <dbReference type="Pfam" id="PF04039"/>
    </source>
</evidence>
<dbReference type="NCBIfam" id="NF009223">
    <property type="entry name" value="PRK12573.1"/>
    <property type="match status" value="1"/>
</dbReference>
<reference evidence="9 11" key="1">
    <citation type="submission" date="2016-10" db="EMBL/GenBank/DDBJ databases">
        <title>Draft genome sequences of four alkaliphilic bacteria belonging to the Anaerobacillus genus.</title>
        <authorList>
            <person name="Bassil N.M."/>
            <person name="Lloyd J.R."/>
        </authorList>
    </citation>
    <scope>NUCLEOTIDE SEQUENCE [LARGE SCALE GENOMIC DNA]</scope>
    <source>
        <strain evidence="9 11">NB2006</strain>
    </source>
</reference>
<evidence type="ECO:0000256" key="5">
    <source>
        <dbReference type="ARBA" id="ARBA00022989"/>
    </source>
</evidence>
<dbReference type="PANTHER" id="PTHR33932">
    <property type="entry name" value="NA(+)/H(+) ANTIPORTER SUBUNIT B"/>
    <property type="match status" value="1"/>
</dbReference>
<dbReference type="InterPro" id="IPR007182">
    <property type="entry name" value="MnhB"/>
</dbReference>
<feature type="transmembrane region" description="Helical" evidence="7">
    <location>
        <begin position="6"/>
        <end position="28"/>
    </location>
</feature>
<keyword evidence="3" id="KW-1003">Cell membrane</keyword>
<evidence type="ECO:0000256" key="7">
    <source>
        <dbReference type="SAM" id="Phobius"/>
    </source>
</evidence>
<evidence type="ECO:0000313" key="9">
    <source>
        <dbReference type="EMBL" id="OIJ05133.1"/>
    </source>
</evidence>
<keyword evidence="5 7" id="KW-1133">Transmembrane helix</keyword>
<dbReference type="RefSeq" id="WP_071319096.1">
    <property type="nucleotide sequence ID" value="NZ_CP063356.2"/>
</dbReference>
<dbReference type="PANTHER" id="PTHR33932:SF4">
    <property type="entry name" value="NA(+)_H(+) ANTIPORTER SUBUNIT B"/>
    <property type="match status" value="1"/>
</dbReference>
<evidence type="ECO:0000256" key="6">
    <source>
        <dbReference type="ARBA" id="ARBA00023136"/>
    </source>
</evidence>
<keyword evidence="6 7" id="KW-0472">Membrane</keyword>
<dbReference type="KEGG" id="aia:AWH56_003960"/>
<sequence>MKQNDVILHTVTKVTTFIILTYSIYLFFAGHHNPGGGFIGGLVTASAIVLLYLAFNIEVISEHFLVDFKTVAAVGVLIAVLSGVGSFFVDAPFLSHTFGYFDLPVFGKTELATSVIFDIGVALAVIGTAMTIILSISEDG</sequence>